<dbReference type="InterPro" id="IPR049629">
    <property type="entry name" value="DPY30_SDC1_DD"/>
</dbReference>
<comment type="similarity">
    <text evidence="2">Belongs to the dpy-30 family.</text>
</comment>
<evidence type="ECO:0000256" key="1">
    <source>
        <dbReference type="ARBA" id="ARBA00004123"/>
    </source>
</evidence>
<evidence type="ECO:0000256" key="7">
    <source>
        <dbReference type="ARBA" id="ARBA00044172"/>
    </source>
</evidence>
<dbReference type="EMBL" id="JALJOQ010000036">
    <property type="protein sequence ID" value="KAK9806610.1"/>
    <property type="molecule type" value="Genomic_DNA"/>
</dbReference>
<protein>
    <recommendedName>
        <fullName evidence="7">Protein dpy-30 homolog</fullName>
    </recommendedName>
</protein>
<evidence type="ECO:0000256" key="8">
    <source>
        <dbReference type="SAM" id="MobiDB-lite"/>
    </source>
</evidence>
<evidence type="ECO:0000256" key="3">
    <source>
        <dbReference type="ARBA" id="ARBA00022853"/>
    </source>
</evidence>
<dbReference type="PANTHER" id="PTHR23356">
    <property type="entry name" value="DPY30-RELATED"/>
    <property type="match status" value="1"/>
</dbReference>
<sequence>MDTDNPAPGAQADRPSPAAVPTSAAVSPQAAAETGPTNAAPVTAQPPAPSSQPIRQYLDATVVPVLMQGMQAVVKERPADPVTYLANFLLQHNPQRKEATTAMQS</sequence>
<feature type="compositionally biased region" description="Low complexity" evidence="8">
    <location>
        <begin position="15"/>
        <end position="32"/>
    </location>
</feature>
<evidence type="ECO:0000256" key="2">
    <source>
        <dbReference type="ARBA" id="ARBA00010849"/>
    </source>
</evidence>
<evidence type="ECO:0000313" key="10">
    <source>
        <dbReference type="Proteomes" id="UP001465755"/>
    </source>
</evidence>
<dbReference type="CDD" id="cd22965">
    <property type="entry name" value="DD_DPY30_SDC1"/>
    <property type="match status" value="1"/>
</dbReference>
<dbReference type="AlphaFoldDB" id="A0AAW1PA29"/>
<dbReference type="PANTHER" id="PTHR23356:SF16">
    <property type="entry name" value="DPY30 DOMAIN CONTAINING 2"/>
    <property type="match status" value="1"/>
</dbReference>
<accession>A0AAW1PA29</accession>
<dbReference type="GO" id="GO:0006325">
    <property type="term" value="P:chromatin organization"/>
    <property type="evidence" value="ECO:0007669"/>
    <property type="project" value="UniProtKB-KW"/>
</dbReference>
<evidence type="ECO:0000256" key="5">
    <source>
        <dbReference type="ARBA" id="ARBA00023163"/>
    </source>
</evidence>
<feature type="region of interest" description="Disordered" evidence="8">
    <location>
        <begin position="1"/>
        <end position="55"/>
    </location>
</feature>
<evidence type="ECO:0000256" key="4">
    <source>
        <dbReference type="ARBA" id="ARBA00023015"/>
    </source>
</evidence>
<dbReference type="Pfam" id="PF05186">
    <property type="entry name" value="Dpy-30"/>
    <property type="match status" value="1"/>
</dbReference>
<gene>
    <name evidence="9" type="ORF">WJX73_009209</name>
</gene>
<evidence type="ECO:0000313" key="9">
    <source>
        <dbReference type="EMBL" id="KAK9806610.1"/>
    </source>
</evidence>
<keyword evidence="5" id="KW-0804">Transcription</keyword>
<dbReference type="InterPro" id="IPR037856">
    <property type="entry name" value="Sdc1/DPY30"/>
</dbReference>
<keyword evidence="6" id="KW-0539">Nucleus</keyword>
<keyword evidence="4" id="KW-0805">Transcription regulation</keyword>
<dbReference type="InterPro" id="IPR007858">
    <property type="entry name" value="Dpy-30_motif"/>
</dbReference>
<dbReference type="Proteomes" id="UP001465755">
    <property type="component" value="Unassembled WGS sequence"/>
</dbReference>
<comment type="caution">
    <text evidence="9">The sequence shown here is derived from an EMBL/GenBank/DDBJ whole genome shotgun (WGS) entry which is preliminary data.</text>
</comment>
<reference evidence="9 10" key="1">
    <citation type="journal article" date="2024" name="Nat. Commun.">
        <title>Phylogenomics reveals the evolutionary origins of lichenization in chlorophyte algae.</title>
        <authorList>
            <person name="Puginier C."/>
            <person name="Libourel C."/>
            <person name="Otte J."/>
            <person name="Skaloud P."/>
            <person name="Haon M."/>
            <person name="Grisel S."/>
            <person name="Petersen M."/>
            <person name="Berrin J.G."/>
            <person name="Delaux P.M."/>
            <person name="Dal Grande F."/>
            <person name="Keller J."/>
        </authorList>
    </citation>
    <scope>NUCLEOTIDE SEQUENCE [LARGE SCALE GENOMIC DNA]</scope>
    <source>
        <strain evidence="9 10">SAG 2036</strain>
    </source>
</reference>
<organism evidence="9 10">
    <name type="scientific">Symbiochloris irregularis</name>
    <dbReference type="NCBI Taxonomy" id="706552"/>
    <lineage>
        <taxon>Eukaryota</taxon>
        <taxon>Viridiplantae</taxon>
        <taxon>Chlorophyta</taxon>
        <taxon>core chlorophytes</taxon>
        <taxon>Trebouxiophyceae</taxon>
        <taxon>Trebouxiales</taxon>
        <taxon>Trebouxiaceae</taxon>
        <taxon>Symbiochloris</taxon>
    </lineage>
</organism>
<dbReference type="Gene3D" id="1.20.890.10">
    <property type="entry name" value="cAMP-dependent protein kinase regulatory subunit, dimerization-anchoring domain"/>
    <property type="match status" value="1"/>
</dbReference>
<proteinExistence type="inferred from homology"/>
<comment type="subcellular location">
    <subcellularLocation>
        <location evidence="1">Nucleus</location>
    </subcellularLocation>
</comment>
<name>A0AAW1PA29_9CHLO</name>
<keyword evidence="10" id="KW-1185">Reference proteome</keyword>
<keyword evidence="3" id="KW-0156">Chromatin regulator</keyword>
<evidence type="ECO:0000256" key="6">
    <source>
        <dbReference type="ARBA" id="ARBA00023242"/>
    </source>
</evidence>
<dbReference type="GO" id="GO:0048188">
    <property type="term" value="C:Set1C/COMPASS complex"/>
    <property type="evidence" value="ECO:0007669"/>
    <property type="project" value="InterPro"/>
</dbReference>